<dbReference type="Proteomes" id="UP000019150">
    <property type="component" value="Chromosome"/>
</dbReference>
<dbReference type="STRING" id="1415166.NONO_c58670"/>
<dbReference type="EMBL" id="CP006850">
    <property type="protein sequence ID" value="AHH20644.1"/>
    <property type="molecule type" value="Genomic_DNA"/>
</dbReference>
<dbReference type="OrthoDB" id="4570601at2"/>
<dbReference type="HOGENOM" id="CLU_1132684_0_0_11"/>
<dbReference type="RefSeq" id="WP_025352002.1">
    <property type="nucleotide sequence ID" value="NZ_CP006850.1"/>
</dbReference>
<evidence type="ECO:0000313" key="3">
    <source>
        <dbReference type="Proteomes" id="UP000019150"/>
    </source>
</evidence>
<dbReference type="PATRIC" id="fig|1415166.3.peg.6046"/>
<feature type="region of interest" description="Disordered" evidence="1">
    <location>
        <begin position="215"/>
        <end position="245"/>
    </location>
</feature>
<accession>W5TNC4</accession>
<reference evidence="2 3" key="1">
    <citation type="journal article" date="2014" name="Appl. Environ. Microbiol.">
        <title>Insights into the Microbial Degradation of Rubber and Gutta-Percha by Analysis of the Complete Genome of Nocardia nova SH22a.</title>
        <authorList>
            <person name="Luo Q."/>
            <person name="Hiessl S."/>
            <person name="Poehlein A."/>
            <person name="Daniel R."/>
            <person name="Steinbuchel A."/>
        </authorList>
    </citation>
    <scope>NUCLEOTIDE SEQUENCE [LARGE SCALE GENOMIC DNA]</scope>
    <source>
        <strain evidence="2">SH22a</strain>
    </source>
</reference>
<dbReference type="KEGG" id="nno:NONO_c58670"/>
<sequence length="245" mass="25952">MPNPSGEFAAGLPADQPRAATTPPNPPGFREQPPDAAPEESQRHRARELVEAATALLGSQPAAAERMLVRALGIGAGALTAEQIARLRSLVVTAIAQQPGRETDLAAAALAAARGWADISAGDAAHHTVIAARIHYRGGDYRCAADLFADALHRGELPYPPEEIAVLYELLGRCLDADQRYRAAARAYAAGAGTIADRPQWAELHTDLTSAAARSRRLARHPGAAVREWARTSRADAAESLPESR</sequence>
<dbReference type="eggNOG" id="COG0457">
    <property type="taxonomic scope" value="Bacteria"/>
</dbReference>
<gene>
    <name evidence="2" type="ORF">NONO_c58670</name>
</gene>
<feature type="region of interest" description="Disordered" evidence="1">
    <location>
        <begin position="1"/>
        <end position="44"/>
    </location>
</feature>
<protein>
    <submittedName>
        <fullName evidence="2">Uncharacterized protein</fullName>
    </submittedName>
</protein>
<evidence type="ECO:0000313" key="2">
    <source>
        <dbReference type="EMBL" id="AHH20644.1"/>
    </source>
</evidence>
<evidence type="ECO:0000256" key="1">
    <source>
        <dbReference type="SAM" id="MobiDB-lite"/>
    </source>
</evidence>
<organism evidence="2 3">
    <name type="scientific">Nocardia nova SH22a</name>
    <dbReference type="NCBI Taxonomy" id="1415166"/>
    <lineage>
        <taxon>Bacteria</taxon>
        <taxon>Bacillati</taxon>
        <taxon>Actinomycetota</taxon>
        <taxon>Actinomycetes</taxon>
        <taxon>Mycobacteriales</taxon>
        <taxon>Nocardiaceae</taxon>
        <taxon>Nocardia</taxon>
    </lineage>
</organism>
<name>W5TNC4_9NOCA</name>
<feature type="compositionally biased region" description="Basic and acidic residues" evidence="1">
    <location>
        <begin position="228"/>
        <end position="245"/>
    </location>
</feature>
<proteinExistence type="predicted"/>
<dbReference type="AlphaFoldDB" id="W5TNC4"/>
<keyword evidence="3" id="KW-1185">Reference proteome</keyword>